<evidence type="ECO:0000313" key="2">
    <source>
        <dbReference type="EMBL" id="KAA0018734.1"/>
    </source>
</evidence>
<evidence type="ECO:0000256" key="1">
    <source>
        <dbReference type="ARBA" id="ARBA00023002"/>
    </source>
</evidence>
<keyword evidence="3" id="KW-1185">Reference proteome</keyword>
<dbReference type="GO" id="GO:0016491">
    <property type="term" value="F:oxidoreductase activity"/>
    <property type="evidence" value="ECO:0007669"/>
    <property type="project" value="UniProtKB-KW"/>
</dbReference>
<dbReference type="Gene3D" id="3.40.50.720">
    <property type="entry name" value="NAD(P)-binding Rossmann-like Domain"/>
    <property type="match status" value="1"/>
</dbReference>
<dbReference type="InterPro" id="IPR002347">
    <property type="entry name" value="SDR_fam"/>
</dbReference>
<proteinExistence type="predicted"/>
<accession>A0A640WF32</accession>
<dbReference type="PANTHER" id="PTHR43157">
    <property type="entry name" value="PHOSPHATIDYLINOSITOL-GLYCAN BIOSYNTHESIS CLASS F PROTEIN-RELATED"/>
    <property type="match status" value="1"/>
</dbReference>
<dbReference type="PANTHER" id="PTHR43157:SF31">
    <property type="entry name" value="PHOSPHATIDYLINOSITOL-GLYCAN BIOSYNTHESIS CLASS F PROTEIN"/>
    <property type="match status" value="1"/>
</dbReference>
<dbReference type="InterPro" id="IPR036291">
    <property type="entry name" value="NAD(P)-bd_dom_sf"/>
</dbReference>
<dbReference type="RefSeq" id="WP_149435154.1">
    <property type="nucleotide sequence ID" value="NZ_VTPX01000004.1"/>
</dbReference>
<gene>
    <name evidence="2" type="ORF">F0A16_09525</name>
</gene>
<dbReference type="Pfam" id="PF00106">
    <property type="entry name" value="adh_short"/>
    <property type="match status" value="1"/>
</dbReference>
<protein>
    <submittedName>
        <fullName evidence="2">SDR family NAD(P)-dependent oxidoreductase</fullName>
    </submittedName>
</protein>
<dbReference type="EMBL" id="VTPX01000004">
    <property type="protein sequence ID" value="KAA0018734.1"/>
    <property type="molecule type" value="Genomic_DNA"/>
</dbReference>
<keyword evidence="1" id="KW-0560">Oxidoreductase</keyword>
<dbReference type="SUPFAM" id="SSF51735">
    <property type="entry name" value="NAD(P)-binding Rossmann-fold domains"/>
    <property type="match status" value="1"/>
</dbReference>
<dbReference type="NCBIfam" id="NF004513">
    <property type="entry name" value="PRK05854.1"/>
    <property type="match status" value="1"/>
</dbReference>
<dbReference type="AlphaFoldDB" id="A0A640WF32"/>
<organism evidence="2 3">
    <name type="scientific">Salinicola corii</name>
    <dbReference type="NCBI Taxonomy" id="2606937"/>
    <lineage>
        <taxon>Bacteria</taxon>
        <taxon>Pseudomonadati</taxon>
        <taxon>Pseudomonadota</taxon>
        <taxon>Gammaproteobacteria</taxon>
        <taxon>Oceanospirillales</taxon>
        <taxon>Halomonadaceae</taxon>
        <taxon>Salinicola</taxon>
    </lineage>
</organism>
<dbReference type="PRINTS" id="PR00081">
    <property type="entry name" value="GDHRDH"/>
</dbReference>
<evidence type="ECO:0000313" key="3">
    <source>
        <dbReference type="Proteomes" id="UP000466024"/>
    </source>
</evidence>
<comment type="caution">
    <text evidence="2">The sequence shown here is derived from an EMBL/GenBank/DDBJ whole genome shotgun (WGS) entry which is preliminary data.</text>
</comment>
<sequence>MTEFPPAAAPLAIVTGATAGLGLETAKGLAANGFRIVVAGRNPDKGKLACHAVRTHQPGAEVRFELLDLDSLESVRQFADRLQESETSLQRLINNAGIMALPRRERTEDGCERQFGVNYLGHFLLTSLLLPLLVAASSSGSESAPARVVQLSSLAHRSGRIDFDDLNGERDYDPWRAYRQSKLAMLLFAQALQQRSDQHGWGLLSVAAHPGLSRTALFDAGVKSRALVGQAFKLVMPLVSQSAAEGARPTLHAALADDVRPGDYFGPDGFSETRGAPKRAHRSAAARDRAVEDRLWKVSCELTGAAWSSNA</sequence>
<reference evidence="2 3" key="1">
    <citation type="submission" date="2019-08" db="EMBL/GenBank/DDBJ databases">
        <title>Bioinformatics analysis of the strain L3 and L5.</title>
        <authorList>
            <person name="Li X."/>
        </authorList>
    </citation>
    <scope>NUCLEOTIDE SEQUENCE [LARGE SCALE GENOMIC DNA]</scope>
    <source>
        <strain evidence="2 3">L3</strain>
    </source>
</reference>
<dbReference type="NCBIfam" id="NF004846">
    <property type="entry name" value="PRK06197.1"/>
    <property type="match status" value="1"/>
</dbReference>
<name>A0A640WF32_9GAMM</name>
<dbReference type="Proteomes" id="UP000466024">
    <property type="component" value="Unassembled WGS sequence"/>
</dbReference>